<reference evidence="3" key="2">
    <citation type="submission" date="2017-02" db="UniProtKB">
        <authorList>
            <consortium name="WormBaseParasite"/>
        </authorList>
    </citation>
    <scope>IDENTIFICATION</scope>
</reference>
<evidence type="ECO:0000256" key="1">
    <source>
        <dbReference type="SAM" id="MobiDB-lite"/>
    </source>
</evidence>
<evidence type="ECO:0000313" key="3">
    <source>
        <dbReference type="WBParaSite" id="ACAC_0000156101-mRNA-1"/>
    </source>
</evidence>
<dbReference type="WBParaSite" id="ACAC_0000156101-mRNA-1">
    <property type="protein sequence ID" value="ACAC_0000156101-mRNA-1"/>
    <property type="gene ID" value="ACAC_0000156101"/>
</dbReference>
<sequence>MGDEYEIMGELPNEAPPPPPPAPPPPPPRPPPQPPADPLNALKKPCLNASTAPTPAICSKHGKPTAAKGKKKGGTKATTTGAAQGSTKE</sequence>
<feature type="region of interest" description="Disordered" evidence="1">
    <location>
        <begin position="1"/>
        <end position="89"/>
    </location>
</feature>
<dbReference type="Proteomes" id="UP000035642">
    <property type="component" value="Unassembled WGS sequence"/>
</dbReference>
<dbReference type="AlphaFoldDB" id="A0A0K0CW01"/>
<feature type="compositionally biased region" description="Pro residues" evidence="1">
    <location>
        <begin position="14"/>
        <end position="37"/>
    </location>
</feature>
<name>A0A0K0CW01_ANGCA</name>
<organism evidence="2 3">
    <name type="scientific">Angiostrongylus cantonensis</name>
    <name type="common">Rat lungworm</name>
    <dbReference type="NCBI Taxonomy" id="6313"/>
    <lineage>
        <taxon>Eukaryota</taxon>
        <taxon>Metazoa</taxon>
        <taxon>Ecdysozoa</taxon>
        <taxon>Nematoda</taxon>
        <taxon>Chromadorea</taxon>
        <taxon>Rhabditida</taxon>
        <taxon>Rhabditina</taxon>
        <taxon>Rhabditomorpha</taxon>
        <taxon>Strongyloidea</taxon>
        <taxon>Metastrongylidae</taxon>
        <taxon>Angiostrongylus</taxon>
    </lineage>
</organism>
<evidence type="ECO:0000313" key="2">
    <source>
        <dbReference type="Proteomes" id="UP000035642"/>
    </source>
</evidence>
<accession>A0A0K0CW01</accession>
<keyword evidence="2" id="KW-1185">Reference proteome</keyword>
<reference evidence="2" key="1">
    <citation type="submission" date="2012-09" db="EMBL/GenBank/DDBJ databases">
        <authorList>
            <person name="Martin A.A."/>
        </authorList>
    </citation>
    <scope>NUCLEOTIDE SEQUENCE</scope>
</reference>
<feature type="compositionally biased region" description="Basic residues" evidence="1">
    <location>
        <begin position="60"/>
        <end position="74"/>
    </location>
</feature>
<protein>
    <submittedName>
        <fullName evidence="3">Uncharacterized protein</fullName>
    </submittedName>
</protein>
<proteinExistence type="predicted"/>